<dbReference type="InterPro" id="IPR014001">
    <property type="entry name" value="Helicase_ATP-bd"/>
</dbReference>
<dbReference type="Gene3D" id="3.40.50.10810">
    <property type="entry name" value="Tandem AAA-ATPase domain"/>
    <property type="match status" value="1"/>
</dbReference>
<proteinExistence type="predicted"/>
<sequence>MKYTPHDYQTRATNFILEHPKAGMLLEMGLGKTVITMTAIDILINEMFEVDRVLVIAPKRVAEDTWTREHAKWDHLRHLRVSKVLGSPEQRRRALVTDADIYVIGRDSVVWLVDLYQKLKTGWPFDMIVIDELSSFKNPQAKRFRALRKVMPKVSRVVGLTGTPSANGLMDLWAEIYLLDRGERLGQTLGAYREKYFRPGARNGYIVFKWEPLRGAREKIEAAISDICISMSAADYLKLPKRIDNRIPVKLSPQEMKQYKTMEAEQLLHIDDEDVVALNAAAVMTKLLQIANGSVYSHEGNVVRLHNAKLEALLEIIDTTDSPVLVFYSYKHDLDAIRAAIPEARTLDGPEDIAEWNAGEVQVLLAHPASVGYGLNLQEGGHVIVWYGLTWSLELYQQANARLYRQGQEKPVIIHHLIAEGTVDEQVMDALEAKDTSQAALMAALKERRNK</sequence>
<dbReference type="EMBL" id="BK015677">
    <property type="protein sequence ID" value="DAE19539.1"/>
    <property type="molecule type" value="Genomic_DNA"/>
</dbReference>
<evidence type="ECO:0000313" key="2">
    <source>
        <dbReference type="EMBL" id="DAE19539.1"/>
    </source>
</evidence>
<evidence type="ECO:0000259" key="1">
    <source>
        <dbReference type="PROSITE" id="PS51192"/>
    </source>
</evidence>
<dbReference type="InterPro" id="IPR027417">
    <property type="entry name" value="P-loop_NTPase"/>
</dbReference>
<reference evidence="2" key="1">
    <citation type="journal article" date="2021" name="Proc. Natl. Acad. Sci. U.S.A.">
        <title>A Catalog of Tens of Thousands of Viruses from Human Metagenomes Reveals Hidden Associations with Chronic Diseases.</title>
        <authorList>
            <person name="Tisza M.J."/>
            <person name="Buck C.B."/>
        </authorList>
    </citation>
    <scope>NUCLEOTIDE SEQUENCE</scope>
    <source>
        <strain evidence="2">Ct0hG5</strain>
    </source>
</reference>
<dbReference type="CDD" id="cd18013">
    <property type="entry name" value="DEXQc_bact_SNF2"/>
    <property type="match status" value="1"/>
</dbReference>
<accession>A0A8S5QL75</accession>
<dbReference type="InterPro" id="IPR000330">
    <property type="entry name" value="SNF2_N"/>
</dbReference>
<name>A0A8S5QL75_9CAUD</name>
<dbReference type="Pfam" id="PF00176">
    <property type="entry name" value="SNF2-rel_dom"/>
    <property type="match status" value="1"/>
</dbReference>
<feature type="domain" description="Helicase ATP-binding" evidence="1">
    <location>
        <begin position="13"/>
        <end position="182"/>
    </location>
</feature>
<dbReference type="Gene3D" id="3.40.50.300">
    <property type="entry name" value="P-loop containing nucleotide triphosphate hydrolases"/>
    <property type="match status" value="1"/>
</dbReference>
<organism evidence="2">
    <name type="scientific">Siphoviridae sp. ct0hG5</name>
    <dbReference type="NCBI Taxonomy" id="2826269"/>
    <lineage>
        <taxon>Viruses</taxon>
        <taxon>Duplodnaviria</taxon>
        <taxon>Heunggongvirae</taxon>
        <taxon>Uroviricota</taxon>
        <taxon>Caudoviricetes</taxon>
    </lineage>
</organism>
<dbReference type="PROSITE" id="PS51192">
    <property type="entry name" value="HELICASE_ATP_BIND_1"/>
    <property type="match status" value="1"/>
</dbReference>
<dbReference type="SMART" id="SM00487">
    <property type="entry name" value="DEXDc"/>
    <property type="match status" value="1"/>
</dbReference>
<dbReference type="SUPFAM" id="SSF52540">
    <property type="entry name" value="P-loop containing nucleoside triphosphate hydrolases"/>
    <property type="match status" value="2"/>
</dbReference>
<dbReference type="InterPro" id="IPR038718">
    <property type="entry name" value="SNF2-like_sf"/>
</dbReference>
<protein>
    <submittedName>
        <fullName evidence="2">Chromatin remodeling complex ATPase</fullName>
    </submittedName>
</protein>
<dbReference type="GO" id="GO:0005524">
    <property type="term" value="F:ATP binding"/>
    <property type="evidence" value="ECO:0007669"/>
    <property type="project" value="InterPro"/>
</dbReference>
<dbReference type="PANTHER" id="PTHR10799">
    <property type="entry name" value="SNF2/RAD54 HELICASE FAMILY"/>
    <property type="match status" value="1"/>
</dbReference>